<name>A0A1I1HFD9_9CLOT</name>
<feature type="domain" description="Solute-binding protein family 3/N-terminal" evidence="3">
    <location>
        <begin position="43"/>
        <end position="264"/>
    </location>
</feature>
<keyword evidence="1 2" id="KW-0732">Signal</keyword>
<feature type="domain" description="Ionotropic glutamate receptor C-terminal" evidence="4">
    <location>
        <begin position="43"/>
        <end position="262"/>
    </location>
</feature>
<organism evidence="5 6">
    <name type="scientific">Clostridium uliginosum</name>
    <dbReference type="NCBI Taxonomy" id="119641"/>
    <lineage>
        <taxon>Bacteria</taxon>
        <taxon>Bacillati</taxon>
        <taxon>Bacillota</taxon>
        <taxon>Clostridia</taxon>
        <taxon>Eubacteriales</taxon>
        <taxon>Clostridiaceae</taxon>
        <taxon>Clostridium</taxon>
    </lineage>
</organism>
<dbReference type="GO" id="GO:0016020">
    <property type="term" value="C:membrane"/>
    <property type="evidence" value="ECO:0007669"/>
    <property type="project" value="InterPro"/>
</dbReference>
<accession>A0A1I1HFD9</accession>
<dbReference type="InterPro" id="IPR001638">
    <property type="entry name" value="Solute-binding_3/MltF_N"/>
</dbReference>
<dbReference type="SUPFAM" id="SSF53850">
    <property type="entry name" value="Periplasmic binding protein-like II"/>
    <property type="match status" value="1"/>
</dbReference>
<proteinExistence type="predicted"/>
<evidence type="ECO:0000256" key="1">
    <source>
        <dbReference type="ARBA" id="ARBA00022729"/>
    </source>
</evidence>
<sequence>MKRSMMKKLIKSIAVTSLLGVFLVGCGSTTKKADDSAKGESGKYIIACDAKFAPFSFEENGTYKGIDVELLDAISKEEGFKYELKPMDFNGIIPGLTSNQLDGAIAGISITDERKEVLDFSNEYFDSGLSIFVSTNNTTINGEKDLQGKTVAVKKGTAGEKYALDNAEKLGLDVKHFEDSPSMCLAVQNGNTDFALEDYPVIAYKIKLDNPKVLKLAGDKVTTVNYGFAVAKGKNKELLDKFNEGLKKIKENGEYDKIVNQYVG</sequence>
<dbReference type="GO" id="GO:0015276">
    <property type="term" value="F:ligand-gated monoatomic ion channel activity"/>
    <property type="evidence" value="ECO:0007669"/>
    <property type="project" value="InterPro"/>
</dbReference>
<dbReference type="PANTHER" id="PTHR35936:SF38">
    <property type="entry name" value="GLUTAMINE-BINDING PERIPLASMIC PROTEIN"/>
    <property type="match status" value="1"/>
</dbReference>
<dbReference type="STRING" id="119641.SAMN05421842_101286"/>
<dbReference type="SMART" id="SM00062">
    <property type="entry name" value="PBPb"/>
    <property type="match status" value="1"/>
</dbReference>
<dbReference type="PROSITE" id="PS51257">
    <property type="entry name" value="PROKAR_LIPOPROTEIN"/>
    <property type="match status" value="1"/>
</dbReference>
<feature type="chain" id="PRO_5011778475" evidence="2">
    <location>
        <begin position="34"/>
        <end position="264"/>
    </location>
</feature>
<feature type="signal peptide" evidence="2">
    <location>
        <begin position="1"/>
        <end position="33"/>
    </location>
</feature>
<dbReference type="SMART" id="SM00079">
    <property type="entry name" value="PBPe"/>
    <property type="match status" value="1"/>
</dbReference>
<reference evidence="5 6" key="1">
    <citation type="submission" date="2016-10" db="EMBL/GenBank/DDBJ databases">
        <authorList>
            <person name="de Groot N.N."/>
        </authorList>
    </citation>
    <scope>NUCLEOTIDE SEQUENCE [LARGE SCALE GENOMIC DNA]</scope>
    <source>
        <strain evidence="5 6">DSM 12992</strain>
    </source>
</reference>
<evidence type="ECO:0000313" key="5">
    <source>
        <dbReference type="EMBL" id="SFC22526.1"/>
    </source>
</evidence>
<dbReference type="PANTHER" id="PTHR35936">
    <property type="entry name" value="MEMBRANE-BOUND LYTIC MUREIN TRANSGLYCOSYLASE F"/>
    <property type="match status" value="1"/>
</dbReference>
<gene>
    <name evidence="5" type="ORF">SAMN05421842_101286</name>
</gene>
<dbReference type="AlphaFoldDB" id="A0A1I1HFD9"/>
<evidence type="ECO:0000259" key="3">
    <source>
        <dbReference type="SMART" id="SM00062"/>
    </source>
</evidence>
<dbReference type="Gene3D" id="3.40.190.10">
    <property type="entry name" value="Periplasmic binding protein-like II"/>
    <property type="match status" value="2"/>
</dbReference>
<evidence type="ECO:0000256" key="2">
    <source>
        <dbReference type="SAM" id="SignalP"/>
    </source>
</evidence>
<protein>
    <submittedName>
        <fullName evidence="5">Polar amino acid transport system substrate-binding protein</fullName>
    </submittedName>
</protein>
<evidence type="ECO:0000313" key="6">
    <source>
        <dbReference type="Proteomes" id="UP000199263"/>
    </source>
</evidence>
<keyword evidence="6" id="KW-1185">Reference proteome</keyword>
<dbReference type="EMBL" id="FOMG01000001">
    <property type="protein sequence ID" value="SFC22526.1"/>
    <property type="molecule type" value="Genomic_DNA"/>
</dbReference>
<dbReference type="InterPro" id="IPR001320">
    <property type="entry name" value="Iontro_rcpt_C"/>
</dbReference>
<evidence type="ECO:0000259" key="4">
    <source>
        <dbReference type="SMART" id="SM00079"/>
    </source>
</evidence>
<dbReference type="Proteomes" id="UP000199263">
    <property type="component" value="Unassembled WGS sequence"/>
</dbReference>
<dbReference type="Pfam" id="PF00497">
    <property type="entry name" value="SBP_bac_3"/>
    <property type="match status" value="1"/>
</dbReference>